<reference evidence="21" key="1">
    <citation type="submission" date="2018-07" db="EMBL/GenBank/DDBJ databases">
        <title>Annotation of Aphanomyces astaci genome assembly.</title>
        <authorList>
            <person name="Studholme D.J."/>
        </authorList>
    </citation>
    <scope>NUCLEOTIDE SEQUENCE [LARGE SCALE GENOMIC DNA]</scope>
    <source>
        <strain evidence="21">Pc</strain>
    </source>
</reference>
<dbReference type="InterPro" id="IPR041466">
    <property type="entry name" value="Dynein_AAA5_ext"/>
</dbReference>
<keyword evidence="15" id="KW-0206">Cytoskeleton</keyword>
<dbReference type="InterPro" id="IPR035699">
    <property type="entry name" value="AAA_6"/>
</dbReference>
<dbReference type="SUPFAM" id="SSF47473">
    <property type="entry name" value="EF-hand"/>
    <property type="match status" value="1"/>
</dbReference>
<dbReference type="InterPro" id="IPR004273">
    <property type="entry name" value="Dynein_heavy_D6_P-loop"/>
</dbReference>
<evidence type="ECO:0000256" key="17">
    <source>
        <dbReference type="ARBA" id="ARBA00033439"/>
    </source>
</evidence>
<dbReference type="Gene3D" id="1.20.920.20">
    <property type="match status" value="1"/>
</dbReference>
<evidence type="ECO:0000256" key="7">
    <source>
        <dbReference type="ARBA" id="ARBA00022737"/>
    </source>
</evidence>
<dbReference type="Gene3D" id="1.10.8.720">
    <property type="entry name" value="Region D6 of dynein motor"/>
    <property type="match status" value="1"/>
</dbReference>
<feature type="domain" description="EF-hand" evidence="20">
    <location>
        <begin position="136"/>
        <end position="171"/>
    </location>
</feature>
<dbReference type="VEuPathDB" id="FungiDB:H257_04029"/>
<dbReference type="FunFam" id="1.10.8.710:FF:000003">
    <property type="entry name" value="Dynein axonemal heavy chain 5"/>
    <property type="match status" value="1"/>
</dbReference>
<dbReference type="SUPFAM" id="SSF52540">
    <property type="entry name" value="P-loop containing nucleoside triphosphate hydrolases"/>
    <property type="match status" value="4"/>
</dbReference>
<name>A0A3R7WND3_APHAT</name>
<dbReference type="InterPro" id="IPR002048">
    <property type="entry name" value="EF_hand_dom"/>
</dbReference>
<dbReference type="Pfam" id="PF22597">
    <property type="entry name" value="DYN_lid"/>
    <property type="match status" value="1"/>
</dbReference>
<comment type="caution">
    <text evidence="21">The sequence shown here is derived from an EMBL/GenBank/DDBJ whole genome shotgun (WGS) entry which is preliminary data.</text>
</comment>
<dbReference type="Gene3D" id="1.10.238.10">
    <property type="entry name" value="EF-hand"/>
    <property type="match status" value="1"/>
</dbReference>
<dbReference type="Pfam" id="PF12774">
    <property type="entry name" value="AAA_6"/>
    <property type="match status" value="1"/>
</dbReference>
<dbReference type="Gene3D" id="1.10.8.1220">
    <property type="match status" value="1"/>
</dbReference>
<dbReference type="GO" id="GO:0008569">
    <property type="term" value="F:minus-end-directed microtubule motor activity"/>
    <property type="evidence" value="ECO:0007669"/>
    <property type="project" value="InterPro"/>
</dbReference>
<dbReference type="GO" id="GO:0051959">
    <property type="term" value="F:dynein light intermediate chain binding"/>
    <property type="evidence" value="ECO:0007669"/>
    <property type="project" value="InterPro"/>
</dbReference>
<dbReference type="Pfam" id="PF08385">
    <property type="entry name" value="DHC_N1"/>
    <property type="match status" value="1"/>
</dbReference>
<dbReference type="FunFam" id="3.10.490.20:FF:000010">
    <property type="entry name" value="Dynein heavy chain, putative"/>
    <property type="match status" value="1"/>
</dbReference>
<proteinExistence type="inferred from homology"/>
<evidence type="ECO:0000256" key="15">
    <source>
        <dbReference type="ARBA" id="ARBA00023212"/>
    </source>
</evidence>
<dbReference type="PANTHER" id="PTHR46532:SF4">
    <property type="entry name" value="AAA+ ATPASE DOMAIN-CONTAINING PROTEIN"/>
    <property type="match status" value="1"/>
</dbReference>
<dbReference type="FunFam" id="3.40.50.300:FF:002141">
    <property type="entry name" value="Dynein heavy chain"/>
    <property type="match status" value="1"/>
</dbReference>
<dbReference type="InterPro" id="IPR042219">
    <property type="entry name" value="AAA_lid_11_sf"/>
</dbReference>
<dbReference type="Gene3D" id="3.10.490.20">
    <property type="match status" value="1"/>
</dbReference>
<feature type="coiled-coil region" evidence="18">
    <location>
        <begin position="3645"/>
        <end position="3707"/>
    </location>
</feature>
<evidence type="ECO:0000256" key="14">
    <source>
        <dbReference type="ARBA" id="ARBA00023175"/>
    </source>
</evidence>
<evidence type="ECO:0000256" key="19">
    <source>
        <dbReference type="SAM" id="MobiDB-lite"/>
    </source>
</evidence>
<dbReference type="VEuPathDB" id="FungiDB:H257_04028"/>
<dbReference type="Pfam" id="PF12775">
    <property type="entry name" value="AAA_7"/>
    <property type="match status" value="1"/>
</dbReference>
<evidence type="ECO:0000256" key="10">
    <source>
        <dbReference type="ARBA" id="ARBA00022840"/>
    </source>
</evidence>
<dbReference type="Gene3D" id="1.20.920.30">
    <property type="match status" value="1"/>
</dbReference>
<dbReference type="InterPro" id="IPR041658">
    <property type="entry name" value="AAA_lid_11"/>
</dbReference>
<sequence>MPGAADHKNGNRDDDGTPPSLVSALIEADLARVFRFLCGYAARAKLRRLERELHLKSQVMASHAANATTNVPEAWGAFATDAYEIMEVLSEGETEQVDALRREILAVTRDVGAAKADGPITCNDLCQLLKDMSLPLSKVEVEHMIWEVDEDMDGCVSMDEFKTMFSRCVQDHHGVEPTQLYHLVQFLIYDQDFNFKLTGTIASLAHTMAFQARHRWIIQKIHIGLGFRDEGQVEELMKTNGIMDALSGFFHPAGPTRIFFYYQPRVTDMDDRPSLNNTDNTSEISESTPHIVARSHAPPSVATAGRDDAAAPVSELFITDGCDEPLLARAVYFLKKVKPARAPIVRMRQPQQTDMAEDQTALVTINPAVANDGLLEFGVLDKSVLVTMETLFSQLYLPLLNARDECEWGQADVESKNEFLHGMKSFLTDIQGSLKTMSAGLELRKPDKRYDASDSRNLNRYAGDEAAVAHFVELVQDWCRQTEAYLDDSDQTRWESSESGPDTELEYWKGRLQRLTGITEQLKTKECKMVISALTIVTKQHDVGLDKQSVFALLRQWKQIDINITEATNEAKDNVKYLATLEKFIEPLYIGTPGAVIDALPALMNAVKMIHTIARYYNTTERMTKLFMKVTNQMIALCKASINGTHPPEYIWKQDPETLLESLETCLRLNEAYQEQYRLTKDKLLTMPKGKQFDFSETQIFGKFDLFCRRVIRLIDMFSTIHQFQSLADHSLEGMHGLIQTFQTIIVEFQANKHDLLDYHNNKFDRDYVEFNVRISDLELSFQHFINQSFESITSIEQSLNLLKQFQTILQRENLRNDLDSKFTVIFHNYGLDLTTVQEIYEKYRHDPPIARNLPPVAGNILWSRHLLRRIEEPMRKFESNPSVLATKDSKKVIKTYNKVARTLVAFEYLWYEAWCRSIETSKGGLHATLIIRHPQTDKLYVNFDKEILQLIREAKCLDRMGIEVPDNAKMVMLQEDKFKMYFNDLTYTLREHDRVISKIIPIAAALLKPHLEDLQAKIRPGMVTLTWTSMNIDAYKMQVHLGLQRLEELINSVNDVIENRVEKNLKVVSKAVLVSLPTDQSFALDDFVRAQEKNVTVVTTMLAAKNTEVENAVDDVLRLIGDFSLDMGDATPGSPAKGEGGDNRLAQDERTDCQVTFRNHYKTLMYRALVNCTKTSLNAIKKRVCSKAGTGFLFLERPFFEVDVQLSVPSVRLSPSLDDIQRAINRSAVAVLKCSKTLFTWGQQDLFPESSRVTFFDRLGCDTEIIKVALLLTGALHGTKNQVHDYLGAFKKYDWLWKEDMEFRYNQFIKRNPTIQDFENELKNFMVVEAEINSIAPVHNIAALSLNTKNLKLQLRNECRQWKVQYSDRVHQQARLALTNLMEYMRVTNTKLNRDVESLDSLRYVMMVLKEVRERESSIEMEINPILDMYEMLEHFLPGGYMNKEEMDQKSVIRSTWRKLVEYAEEVTDNLSDVQGKFKKQLTKDVKDFQADVLQFRTEYTVNGPMVSGIKPTEAVERLARFKDSLALRDRKLEVYAAGEELFGMRPTEYPELTKTRKELALLDQLYGLYMDVVQTMEGYRGIYWSAVPSMLDDMTSSLNVFDERCKRMPKKLCEWEAYRLLRKDISDMVDMLPLIRELSADCIKLRHWQDVVKLAAAPLPVESEAFKLKDLLDAKLLGHKDDIEAICDSAHKQLQIETKLKEIKEVWTSAAFEFGEWKSRTIPVLKGYGGVIEALEDAQLQLQGMLSLRHVLPFKDTVQTKLTQLCDTSDVLELWIKVQTLWMSLESVFTGGDIAKQMPMEAKKFAKIDKDWIKLMAKASETGLVVMCCSNEMLKSTLPILYGELEKCQKSLEGYLEQKRNKFPRFYFVSNPFLLQVLSKGSDPMAVQPYYEKMFDSVDHVVHESQDKRRILVLKSSVGSDEESIVLKTAVVAEGNIEDWLTALEHEMFTTLKALARECVTDCISLPLREFVLKSCGQFALLGIQLQWTAQSQEALQKCKTSKGVMTDTSKKQAQLLSELSSWCLTNLGTKLQRVKVETLITIQVHQRDCFSDLVRLHKDRKITDATDFEWLKQARVYWRPAPAHDRLGPEACIIQICDVEFKYAYEYLGCKERLVITPLTDRAYVTLSQALGMYLGGSPTGPAGTGKTETVKDLGRALGLYVVVTNCTDQQRFLDMAKIFKGLCQAGFWGCFDEFNRIELPVLSVVAQQVLAITNAKRVQAANFVFPGDAAPIRLNIDVGYFITMNPGYQGRQELPENLKALFRGVAMMVPDREIIIKVKLCSVGYDQFADLARKFKTLYSLCEEQLSKQNHYDFGLRNILSVLRTAGQTKRDHLDAPEDLLLMRTLRDMNLSKLVAQDTPLFLSLLHDIFPSVETSASVASPMLPLIQDVLSKHQKVPTPAFTLKIVQLYETLLVRHGIMVVGPAGTGKSEMFRTLQVALTSSKNVPHRQIRMNPKAIRPEEMFGETDKQSGEWLDGVFASMWSKYNDRSRRDMSWIVCDGPVDAIWIENLNTVLDDNKLLTLANGDRIPMTDNCKLMFEVEDLRNASPATVSRAGIIYVSEPDLGIQPLIDSWLLSRPSADTSAASQREILRTLFGTFVHDGLFKFLSRQCRPVLAFPRCGLVESCLTLLTSVLATAELSDTDVAAELERAFVFSLAWAVGGLYEADDRVKFNEYLATVSSNYIPKQAKTTVFDYVVNPASMDWERWSLDTWEPPVVGGGDMDVTSVTIPTVETTRSVFLIHHVIAHRPVLLVGGPGTGKSSIVTLFCDKHRTDDMLMRKLIFSSVSSPGGFQLMVEAELDKRGGKNFGPPHGKKMTLFLDDLSMPACNAWGDQPTLEVARQLIETSGLCFLDKDKRGDLKVIEDVQYVAAMQHAKDGKQDIPNRLKRQFFAWNVVVPTMDVVDSIYGQMLKWRAGFPRVDKSVADMAGKLTSATLHVWAFLRKVMLPTPQKFHYLFTMRDLGRIFQGILRGFDGVGVDRGLVRLWRHECERLFADRLTTLEDKTRLKDELHNTMDNLLLKPVAPMPTKEGGKNNGGSGLSASQREASQPLLVDISTGLFVDFLRDDKRDDDGVLVEEAPKVYECAGAISTVRARVEHLVEVFNRDNPSRKVNLILFDDALFHVLRIVRALGMPRSHMMLVGVGGSGKQSLTKLAAVLGRMQLVQITPTKAYNTASFLEDWRTLFKLAGQLNKGVVFLCTDNEIKDDSFLEVLNGVLSTGEVPNLFPKDELNFIVSDLRAAMLKARPTDVDSFENLVKFFLARVKTNLHIVLSMSPVDRRFAERCRKFPALVSGCTLDWYLSWPQDALVAVSKGFMDDFPLECAPQVKDQLVVHMGLIHDTVVDVCGEYFQKRRRHVYQTPKSFLSYLALYKTVYKAKLTEIHRSESSINTGLQKLVQGAADVEKMKGMLKGEEQKLIVAEAAANTMLENLQVKSMEAKKENDIVGKIKERCEVDAVLIRREKEDAEEDLAKAQPFLDEAERAVSGIKPNDLNELKKLAKPGDIIKLIFDCVSLLQMYPVVKVEKSQITINKKAMDFLLDSYGIAKQGMLSDTRFLQHVFHFSKFEKDNINDETIELLMPYLELDGFSAVVAKNASKAAEGLCTWVIAMTKYHHASKVVKPKLETLRVAEGRLEAAQFGLRAAEDKLSACQTILDNLQRDFEVQMAEKARVEENATTTRKKMEQATALIQGLAGEKKRWTEESNRFADRKLRLVGDCAVACEFVSYCGPFNKEYRDILCKLKFAKDLRDRQVPVTHDLALTTFMVDVGTVTDWNLEGLPSDPLSIQNGILVTMSSKYPLLIDPQGQGLAWILTREAARMPTTGVLSINHPKLRDQLEFCISEGKALVLDGVEQELDPSMNAVLEKNIVVKAKSKYMMLGDKLCEYNDQFMLYMTTRLPNPHFAPEVQAKTMLVDFTVTQEGLEDQLLAKVIQKEQKSLEEQLIRVQFDVNMNTKALLGLDALLLERLASNAGNLLDDLDLIGVLASTKAKATEVNDKLMAAADMKLGIDEKREQYRPVATRGSVLYFSLVDFSLVNCMYQSSLDQFLTLFKKAMDIADRASLSSKRVHNILDAMTYLVYRATNRGLYEKDKLAFVMVVALKILVTADTLDGGDIALFLKAGATRQQNHASEKPKPFAWLSGPAWTNVQQLCQDKPEFRNLVADIERNEAPWRRWYEDNEPEKVPIPDYETLLFHPDAANAKTHFLRLLLVRCLRDDRTLLAAQDFIKLVDTVETKGGRLPCMGLRFIEPVTDTTDSVWSEMTHETPVIYLLSLGADPTESIEVLARKKRVNIQCISMGEGQDVVASKAMAAAMLNGTWLLLQNCHLGLDFMESLPETLTKATALSSPEFRLFLTSEPHPSFSIALLHRSIKVTNEPPAGLRAGMLRSFTVLVDQDKLERIETTQWRTLLFALSFLHSIVQERRKFGPLGFSIPYEFNASDLTASMVFLEKHLYAGSLSWPTLQYMIAEVHYGGRITDELDRRLFKAYCEEWLSPGTLAPSFTFNPEALVSRLPQDFVYGIPDGSDMDEFHKFLGSFPKVDSPEIFGLHPNADLTFRVKEVGALLTTLSETQPKSQSSARGGATREAVVLDKCDELLTKLPKEFVDESSLELIQTKLGGLHVPLNVFLWQELQQLQAVMSIVRRVLLEAQAAIKGELVVTPDIATTIHAIFDAKVPRLWLYRGADELSWFSPTLGLWFTGLLERHKQLEGWLERAKPFCFWLPGFFNPQGFLTAMRQEVARHHVADKWALDDVVYHTEVTEYEKLEQIRQPPKEGVLVHGLFIEGAAWHKANATLVESEPKKLFAPLPVLYVTATTKLLKKNRSGDYGPYGGFDCPVYKYPVRTDRYLLFTVTMPSREHRPVHWTLRGVALLCATE</sequence>
<evidence type="ECO:0000259" key="20">
    <source>
        <dbReference type="PROSITE" id="PS50222"/>
    </source>
</evidence>
<evidence type="ECO:0000256" key="1">
    <source>
        <dbReference type="ARBA" id="ARBA00004430"/>
    </source>
</evidence>
<gene>
    <name evidence="21" type="ORF">B5M09_002455</name>
</gene>
<evidence type="ECO:0000256" key="9">
    <source>
        <dbReference type="ARBA" id="ARBA00022837"/>
    </source>
</evidence>
<dbReference type="FunFam" id="1.20.140.100:FF:000001">
    <property type="entry name" value="dynein heavy chain 17, axonemal"/>
    <property type="match status" value="1"/>
</dbReference>
<dbReference type="Gene3D" id="3.20.180.20">
    <property type="entry name" value="Dynein heavy chain, N-terminal domain 2"/>
    <property type="match status" value="1"/>
</dbReference>
<dbReference type="GO" id="GO:0005524">
    <property type="term" value="F:ATP binding"/>
    <property type="evidence" value="ECO:0007669"/>
    <property type="project" value="UniProtKB-KW"/>
</dbReference>
<keyword evidence="22" id="KW-1185">Reference proteome</keyword>
<dbReference type="Gene3D" id="3.40.50.300">
    <property type="entry name" value="P-loop containing nucleotide triphosphate hydrolases"/>
    <property type="match status" value="5"/>
</dbReference>
<dbReference type="Pfam" id="PF12777">
    <property type="entry name" value="MT"/>
    <property type="match status" value="1"/>
</dbReference>
<evidence type="ECO:0000256" key="13">
    <source>
        <dbReference type="ARBA" id="ARBA00023069"/>
    </source>
</evidence>
<dbReference type="InterPro" id="IPR024317">
    <property type="entry name" value="Dynein_heavy_chain_D4_dom"/>
</dbReference>
<evidence type="ECO:0000256" key="6">
    <source>
        <dbReference type="ARBA" id="ARBA00022701"/>
    </source>
</evidence>
<evidence type="ECO:0000256" key="3">
    <source>
        <dbReference type="ARBA" id="ARBA00011655"/>
    </source>
</evidence>
<dbReference type="GO" id="GO:0007018">
    <property type="term" value="P:microtubule-based movement"/>
    <property type="evidence" value="ECO:0007669"/>
    <property type="project" value="InterPro"/>
</dbReference>
<dbReference type="GO" id="GO:0005858">
    <property type="term" value="C:axonemal dynein complex"/>
    <property type="evidence" value="ECO:0007669"/>
    <property type="project" value="TreeGrafter"/>
</dbReference>
<dbReference type="Gene3D" id="1.10.472.130">
    <property type="match status" value="1"/>
</dbReference>
<dbReference type="GO" id="GO:0045505">
    <property type="term" value="F:dynein intermediate chain binding"/>
    <property type="evidence" value="ECO:0007669"/>
    <property type="project" value="InterPro"/>
</dbReference>
<dbReference type="InterPro" id="IPR043157">
    <property type="entry name" value="Dynein_AAA1S"/>
</dbReference>
<dbReference type="FunFam" id="1.20.920.20:FF:000001">
    <property type="entry name" value="dynein heavy chain 2, axonemal"/>
    <property type="match status" value="1"/>
</dbReference>
<dbReference type="CDD" id="cd00051">
    <property type="entry name" value="EFh"/>
    <property type="match status" value="1"/>
</dbReference>
<dbReference type="Pfam" id="PF12781">
    <property type="entry name" value="AAA_9"/>
    <property type="match status" value="1"/>
</dbReference>
<dbReference type="Pfam" id="PF12780">
    <property type="entry name" value="AAA_8"/>
    <property type="match status" value="1"/>
</dbReference>
<dbReference type="InterPro" id="IPR018247">
    <property type="entry name" value="EF_Hand_1_Ca_BS"/>
</dbReference>
<keyword evidence="7" id="KW-0677">Repeat</keyword>
<dbReference type="InterPro" id="IPR027417">
    <property type="entry name" value="P-loop_NTPase"/>
</dbReference>
<dbReference type="InterPro" id="IPR003593">
    <property type="entry name" value="AAA+_ATPase"/>
</dbReference>
<comment type="subunit">
    <text evidence="3">Consists of at least two heavy chains and a number of intermediate and light chains.</text>
</comment>
<dbReference type="InterPro" id="IPR011992">
    <property type="entry name" value="EF-hand-dom_pair"/>
</dbReference>
<keyword evidence="11" id="KW-0243">Dynein</keyword>
<dbReference type="InterPro" id="IPR024743">
    <property type="entry name" value="Dynein_HC_stalk"/>
</dbReference>
<organism evidence="21 22">
    <name type="scientific">Aphanomyces astaci</name>
    <name type="common">Crayfish plague agent</name>
    <dbReference type="NCBI Taxonomy" id="112090"/>
    <lineage>
        <taxon>Eukaryota</taxon>
        <taxon>Sar</taxon>
        <taxon>Stramenopiles</taxon>
        <taxon>Oomycota</taxon>
        <taxon>Saprolegniomycetes</taxon>
        <taxon>Saprolegniales</taxon>
        <taxon>Verrucalvaceae</taxon>
        <taxon>Aphanomyces</taxon>
    </lineage>
</organism>
<dbReference type="InterPro" id="IPR026983">
    <property type="entry name" value="DHC"/>
</dbReference>
<dbReference type="Gene3D" id="1.20.1270.280">
    <property type="match status" value="1"/>
</dbReference>
<dbReference type="FunFam" id="3.40.50.300:FF:000044">
    <property type="entry name" value="Dynein heavy chain 5, axonemal"/>
    <property type="match status" value="1"/>
</dbReference>
<keyword evidence="6" id="KW-0493">Microtubule</keyword>
<evidence type="ECO:0000256" key="8">
    <source>
        <dbReference type="ARBA" id="ARBA00022741"/>
    </source>
</evidence>
<accession>A0A3R7WND3</accession>
<dbReference type="InterPro" id="IPR042222">
    <property type="entry name" value="Dynein_2_N"/>
</dbReference>
<evidence type="ECO:0000313" key="21">
    <source>
        <dbReference type="EMBL" id="RQM30295.1"/>
    </source>
</evidence>
<keyword evidence="12 18" id="KW-0175">Coiled coil</keyword>
<dbReference type="Pfam" id="PF18199">
    <property type="entry name" value="Dynein_C"/>
    <property type="match status" value="1"/>
</dbReference>
<dbReference type="FunFam" id="3.40.50.300:FF:000049">
    <property type="entry name" value="Dynein, axonemal, heavy chain 5"/>
    <property type="match status" value="1"/>
</dbReference>
<dbReference type="FunFam" id="3.40.50.300:FF:000320">
    <property type="entry name" value="Dynein, axonemal, heavy chain 5"/>
    <property type="match status" value="1"/>
</dbReference>
<feature type="compositionally biased region" description="Polar residues" evidence="19">
    <location>
        <begin position="274"/>
        <end position="288"/>
    </location>
</feature>
<keyword evidence="13" id="KW-0969">Cilium</keyword>
<dbReference type="Gene3D" id="1.10.8.710">
    <property type="match status" value="1"/>
</dbReference>
<dbReference type="GO" id="GO:0005874">
    <property type="term" value="C:microtubule"/>
    <property type="evidence" value="ECO:0007669"/>
    <property type="project" value="UniProtKB-KW"/>
</dbReference>
<dbReference type="Pfam" id="PF18198">
    <property type="entry name" value="AAA_lid_11"/>
    <property type="match status" value="1"/>
</dbReference>
<evidence type="ECO:0000313" key="22">
    <source>
        <dbReference type="Proteomes" id="UP000284702"/>
    </source>
</evidence>
<protein>
    <recommendedName>
        <fullName evidence="4">Dynein heavy chain, cytoplasmic</fullName>
    </recommendedName>
    <alternativeName>
        <fullName evidence="17">Dynein heavy chain, cytosolic</fullName>
    </alternativeName>
</protein>
<dbReference type="Gene3D" id="1.10.287.2620">
    <property type="match status" value="1"/>
</dbReference>
<evidence type="ECO:0000256" key="2">
    <source>
        <dbReference type="ARBA" id="ARBA00008887"/>
    </source>
</evidence>
<dbReference type="InterPro" id="IPR035706">
    <property type="entry name" value="AAA_9"/>
</dbReference>
<dbReference type="Proteomes" id="UP000284702">
    <property type="component" value="Unassembled WGS sequence"/>
</dbReference>
<comment type="similarity">
    <text evidence="2">Belongs to the dynein heavy chain family.</text>
</comment>
<dbReference type="PROSITE" id="PS00018">
    <property type="entry name" value="EF_HAND_1"/>
    <property type="match status" value="1"/>
</dbReference>
<evidence type="ECO:0000256" key="4">
    <source>
        <dbReference type="ARBA" id="ARBA00022197"/>
    </source>
</evidence>
<feature type="region of interest" description="Disordered" evidence="19">
    <location>
        <begin position="271"/>
        <end position="293"/>
    </location>
</feature>
<dbReference type="InterPro" id="IPR013602">
    <property type="entry name" value="Dynein_heavy_linker"/>
</dbReference>
<evidence type="ECO:0000256" key="18">
    <source>
        <dbReference type="SAM" id="Coils"/>
    </source>
</evidence>
<keyword evidence="14" id="KW-0505">Motor protein</keyword>
<evidence type="ECO:0000256" key="12">
    <source>
        <dbReference type="ARBA" id="ARBA00023054"/>
    </source>
</evidence>
<dbReference type="InterPro" id="IPR042228">
    <property type="entry name" value="Dynein_linker_3"/>
</dbReference>
<feature type="region of interest" description="Disordered" evidence="19">
    <location>
        <begin position="3027"/>
        <end position="3048"/>
    </location>
</feature>
<keyword evidence="5" id="KW-0963">Cytoplasm</keyword>
<dbReference type="PROSITE" id="PS50222">
    <property type="entry name" value="EF_HAND_2"/>
    <property type="match status" value="1"/>
</dbReference>
<evidence type="ECO:0000256" key="11">
    <source>
        <dbReference type="ARBA" id="ARBA00023017"/>
    </source>
</evidence>
<dbReference type="SMART" id="SM00382">
    <property type="entry name" value="AAA"/>
    <property type="match status" value="3"/>
</dbReference>
<dbReference type="Gene3D" id="1.20.140.100">
    <property type="entry name" value="Dynein heavy chain, N-terminal domain 2"/>
    <property type="match status" value="1"/>
</dbReference>
<keyword evidence="9" id="KW-0106">Calcium</keyword>
<dbReference type="InterPro" id="IPR043160">
    <property type="entry name" value="Dynein_C_barrel"/>
</dbReference>
<dbReference type="FunFam" id="1.10.8.1220:FF:000001">
    <property type="entry name" value="Dynein axonemal heavy chain 5"/>
    <property type="match status" value="1"/>
</dbReference>
<dbReference type="Pfam" id="PF08393">
    <property type="entry name" value="DHC_N2"/>
    <property type="match status" value="1"/>
</dbReference>
<dbReference type="Gene3D" id="1.20.58.1120">
    <property type="match status" value="1"/>
</dbReference>
<dbReference type="PANTHER" id="PTHR46532">
    <property type="entry name" value="MALE FERTILITY FACTOR KL5"/>
    <property type="match status" value="1"/>
</dbReference>
<dbReference type="InterPro" id="IPR013594">
    <property type="entry name" value="Dynein_heavy_tail"/>
</dbReference>
<evidence type="ECO:0000256" key="16">
    <source>
        <dbReference type="ARBA" id="ARBA00023273"/>
    </source>
</evidence>
<dbReference type="Pfam" id="PF03028">
    <property type="entry name" value="Dynein_heavy"/>
    <property type="match status" value="1"/>
</dbReference>
<dbReference type="InterPro" id="IPR041228">
    <property type="entry name" value="Dynein_C"/>
</dbReference>
<evidence type="ECO:0000256" key="5">
    <source>
        <dbReference type="ARBA" id="ARBA00022490"/>
    </source>
</evidence>
<keyword evidence="10" id="KW-0067">ATP-binding</keyword>
<dbReference type="GO" id="GO:0005509">
    <property type="term" value="F:calcium ion binding"/>
    <property type="evidence" value="ECO:0007669"/>
    <property type="project" value="InterPro"/>
</dbReference>
<dbReference type="InterPro" id="IPR054354">
    <property type="entry name" value="DYNC2H1-like_lid"/>
</dbReference>
<comment type="subcellular location">
    <subcellularLocation>
        <location evidence="1">Cytoplasm</location>
        <location evidence="1">Cytoskeleton</location>
        <location evidence="1">Cilium axoneme</location>
    </subcellularLocation>
</comment>
<keyword evidence="16" id="KW-0966">Cell projection</keyword>
<keyword evidence="8" id="KW-0547">Nucleotide-binding</keyword>
<dbReference type="EMBL" id="MZMZ02000862">
    <property type="protein sequence ID" value="RQM30295.1"/>
    <property type="molecule type" value="Genomic_DNA"/>
</dbReference>
<dbReference type="Pfam" id="PF17852">
    <property type="entry name" value="Dynein_AAA_lid"/>
    <property type="match status" value="1"/>
</dbReference>